<dbReference type="NCBIfam" id="TIGR01730">
    <property type="entry name" value="RND_mfp"/>
    <property type="match status" value="1"/>
</dbReference>
<dbReference type="InterPro" id="IPR058647">
    <property type="entry name" value="BSH_CzcB-like"/>
</dbReference>
<feature type="transmembrane region" description="Helical" evidence="3">
    <location>
        <begin position="51"/>
        <end position="68"/>
    </location>
</feature>
<dbReference type="PANTHER" id="PTHR30469:SF16">
    <property type="entry name" value="HAE1 FAMILY EFFLUX PUMP MFP COMPONENT"/>
    <property type="match status" value="1"/>
</dbReference>
<dbReference type="Pfam" id="PF25973">
    <property type="entry name" value="BSH_CzcB"/>
    <property type="match status" value="1"/>
</dbReference>
<dbReference type="Pfam" id="PF25967">
    <property type="entry name" value="RND-MFP_C"/>
    <property type="match status" value="1"/>
</dbReference>
<comment type="caution">
    <text evidence="7">The sequence shown here is derived from an EMBL/GenBank/DDBJ whole genome shotgun (WGS) entry which is preliminary data.</text>
</comment>
<name>A0ABS6MJ68_9GAMM</name>
<keyword evidence="3" id="KW-0472">Membrane</keyword>
<keyword evidence="8" id="KW-1185">Reference proteome</keyword>
<feature type="domain" description="Multidrug resistance protein MdtA-like C-terminal permuted SH3" evidence="5">
    <location>
        <begin position="334"/>
        <end position="382"/>
    </location>
</feature>
<evidence type="ECO:0000256" key="1">
    <source>
        <dbReference type="ARBA" id="ARBA00009477"/>
    </source>
</evidence>
<keyword evidence="3" id="KW-0812">Transmembrane</keyword>
<feature type="coiled-coil region" evidence="2">
    <location>
        <begin position="151"/>
        <end position="202"/>
    </location>
</feature>
<proteinExistence type="inferred from homology"/>
<protein>
    <submittedName>
        <fullName evidence="7">Efflux RND transporter periplasmic adaptor subunit</fullName>
    </submittedName>
</protein>
<dbReference type="InterPro" id="IPR058792">
    <property type="entry name" value="Beta-barrel_RND_2"/>
</dbReference>
<gene>
    <name evidence="7" type="ORF">KQY15_06980</name>
</gene>
<dbReference type="Proteomes" id="UP000704611">
    <property type="component" value="Unassembled WGS sequence"/>
</dbReference>
<reference evidence="7 8" key="1">
    <citation type="submission" date="2021-06" db="EMBL/GenBank/DDBJ databases">
        <title>Rheinheimera indica sp. nov., isolated from deep-sea sediment.</title>
        <authorList>
            <person name="Wang Z."/>
            <person name="Zhang X.-Y."/>
        </authorList>
    </citation>
    <scope>NUCLEOTIDE SEQUENCE [LARGE SCALE GENOMIC DNA]</scope>
    <source>
        <strain evidence="7 8">SM2107</strain>
    </source>
</reference>
<comment type="similarity">
    <text evidence="1">Belongs to the membrane fusion protein (MFP) (TC 8.A.1) family.</text>
</comment>
<dbReference type="Pfam" id="PF25954">
    <property type="entry name" value="Beta-barrel_RND_2"/>
    <property type="match status" value="1"/>
</dbReference>
<evidence type="ECO:0000259" key="6">
    <source>
        <dbReference type="Pfam" id="PF25973"/>
    </source>
</evidence>
<keyword evidence="3" id="KW-1133">Transmembrane helix</keyword>
<dbReference type="EMBL" id="JAHRID010000002">
    <property type="protein sequence ID" value="MBV2128834.1"/>
    <property type="molecule type" value="Genomic_DNA"/>
</dbReference>
<evidence type="ECO:0000313" key="8">
    <source>
        <dbReference type="Proteomes" id="UP000704611"/>
    </source>
</evidence>
<dbReference type="InterPro" id="IPR058627">
    <property type="entry name" value="MdtA-like_C"/>
</dbReference>
<keyword evidence="2" id="KW-0175">Coiled coil</keyword>
<feature type="domain" description="CzcB-like barrel-sandwich hybrid" evidence="6">
    <location>
        <begin position="112"/>
        <end position="236"/>
    </location>
</feature>
<evidence type="ECO:0000313" key="7">
    <source>
        <dbReference type="EMBL" id="MBV2128834.1"/>
    </source>
</evidence>
<evidence type="ECO:0000259" key="5">
    <source>
        <dbReference type="Pfam" id="PF25967"/>
    </source>
</evidence>
<feature type="domain" description="CusB-like beta-barrel" evidence="4">
    <location>
        <begin position="244"/>
        <end position="316"/>
    </location>
</feature>
<dbReference type="InterPro" id="IPR006143">
    <property type="entry name" value="RND_pump_MFP"/>
</dbReference>
<dbReference type="PANTHER" id="PTHR30469">
    <property type="entry name" value="MULTIDRUG RESISTANCE PROTEIN MDTA"/>
    <property type="match status" value="1"/>
</dbReference>
<sequence length="395" mass="43287">MLDQDKVVRNTTNAAVIAITDHLFHHLKHTIHLKSFHAVNGVLVTKIHSRLIWVILIALAVFLGYLYWQQQQSPTAGRGAGAPVAVSTAKVSVKPMIRQITSLGSGIANNSVQIVAPASDFLIELNIQEGKQVKAGEVIARLNNVQQLARVTELSAVLTDQRRQLDRLQNLATTQATAQSLLDEQQTRVNTTLAQLDIAKAQLNELTIRAPFDGYLGLRQVSQGAFVNAGTVLTTLDDLNTLKVEFSVAEHYLADIKRGMPVNVTNVAYGDVDFKGEVSAIDTRLDPITRSIRVHATLDNSDLRLRPGMLLNVKVELANIPALQISERALIPQQNKQFVFVVNSDNTVNRREIAVGQRIPGWVEVTSGLEAGEEIVVEGIQKLRPGLVINRVGAR</sequence>
<evidence type="ECO:0000259" key="4">
    <source>
        <dbReference type="Pfam" id="PF25954"/>
    </source>
</evidence>
<organism evidence="7 8">
    <name type="scientific">Arsukibacterium indicum</name>
    <dbReference type="NCBI Taxonomy" id="2848612"/>
    <lineage>
        <taxon>Bacteria</taxon>
        <taxon>Pseudomonadati</taxon>
        <taxon>Pseudomonadota</taxon>
        <taxon>Gammaproteobacteria</taxon>
        <taxon>Chromatiales</taxon>
        <taxon>Chromatiaceae</taxon>
        <taxon>Arsukibacterium</taxon>
    </lineage>
</organism>
<evidence type="ECO:0000256" key="3">
    <source>
        <dbReference type="SAM" id="Phobius"/>
    </source>
</evidence>
<accession>A0ABS6MJ68</accession>
<evidence type="ECO:0000256" key="2">
    <source>
        <dbReference type="SAM" id="Coils"/>
    </source>
</evidence>